<gene>
    <name evidence="2" type="ORF">X975_02083</name>
</gene>
<organism evidence="2 3">
    <name type="scientific">Stegodyphus mimosarum</name>
    <name type="common">African social velvet spider</name>
    <dbReference type="NCBI Taxonomy" id="407821"/>
    <lineage>
        <taxon>Eukaryota</taxon>
        <taxon>Metazoa</taxon>
        <taxon>Ecdysozoa</taxon>
        <taxon>Arthropoda</taxon>
        <taxon>Chelicerata</taxon>
        <taxon>Arachnida</taxon>
        <taxon>Araneae</taxon>
        <taxon>Araneomorphae</taxon>
        <taxon>Entelegynae</taxon>
        <taxon>Eresoidea</taxon>
        <taxon>Eresidae</taxon>
        <taxon>Stegodyphus</taxon>
    </lineage>
</organism>
<reference evidence="2 3" key="1">
    <citation type="submission" date="2013-11" db="EMBL/GenBank/DDBJ databases">
        <title>Genome sequencing of Stegodyphus mimosarum.</title>
        <authorList>
            <person name="Bechsgaard J."/>
        </authorList>
    </citation>
    <scope>NUCLEOTIDE SEQUENCE [LARGE SCALE GENOMIC DNA]</scope>
</reference>
<proteinExistence type="predicted"/>
<feature type="region of interest" description="Disordered" evidence="1">
    <location>
        <begin position="73"/>
        <end position="109"/>
    </location>
</feature>
<feature type="compositionally biased region" description="Polar residues" evidence="1">
    <location>
        <begin position="86"/>
        <end position="101"/>
    </location>
</feature>
<protein>
    <submittedName>
        <fullName evidence="2">Uncharacterized protein</fullName>
    </submittedName>
</protein>
<feature type="non-terminal residue" evidence="2">
    <location>
        <position position="109"/>
    </location>
</feature>
<accession>A0A087SZM3</accession>
<dbReference type="EMBL" id="KK112696">
    <property type="protein sequence ID" value="KFM58312.1"/>
    <property type="molecule type" value="Genomic_DNA"/>
</dbReference>
<keyword evidence="3" id="KW-1185">Reference proteome</keyword>
<evidence type="ECO:0000313" key="2">
    <source>
        <dbReference type="EMBL" id="KFM58312.1"/>
    </source>
</evidence>
<evidence type="ECO:0000256" key="1">
    <source>
        <dbReference type="SAM" id="MobiDB-lite"/>
    </source>
</evidence>
<evidence type="ECO:0000313" key="3">
    <source>
        <dbReference type="Proteomes" id="UP000054359"/>
    </source>
</evidence>
<dbReference type="Proteomes" id="UP000054359">
    <property type="component" value="Unassembled WGS sequence"/>
</dbReference>
<name>A0A087SZM3_STEMI</name>
<dbReference type="AlphaFoldDB" id="A0A087SZM3"/>
<sequence length="109" mass="12655">MPEETTLLLEKGIAKLIPSPLGVPERSVVHSYYERKEKLCEEQLVLLKENRRKEIVEKADEIYEGKKRKLLEGLGQKNKKRKAKTENISNSSQYIENNPDTSENKDIEE</sequence>
<dbReference type="OrthoDB" id="48041at2759"/>